<gene>
    <name evidence="1" type="ORF">BPOR_1019g00020</name>
</gene>
<name>A0A4Z1K6P8_9HELO</name>
<accession>A0A4Z1K6P8</accession>
<evidence type="ECO:0000313" key="1">
    <source>
        <dbReference type="EMBL" id="TGO81779.1"/>
    </source>
</evidence>
<reference evidence="1 2" key="1">
    <citation type="submission" date="2017-12" db="EMBL/GenBank/DDBJ databases">
        <title>Comparative genomics of Botrytis spp.</title>
        <authorList>
            <person name="Valero-Jimenez C.A."/>
            <person name="Tapia P."/>
            <person name="Veloso J."/>
            <person name="Silva-Moreno E."/>
            <person name="Staats M."/>
            <person name="Valdes J.H."/>
            <person name="Van Kan J.A.L."/>
        </authorList>
    </citation>
    <scope>NUCLEOTIDE SEQUENCE [LARGE SCALE GENOMIC DNA]</scope>
    <source>
        <strain evidence="1 2">MUCL3349</strain>
    </source>
</reference>
<proteinExistence type="predicted"/>
<sequence length="59" mass="6985">MFVLSPITTFKGFACGEAHFNNTKTRQQDHKTIQLAHQYHQLPRNRSTISLWIENYDYS</sequence>
<dbReference type="EMBL" id="PQXO01001013">
    <property type="protein sequence ID" value="TGO81779.1"/>
    <property type="molecule type" value="Genomic_DNA"/>
</dbReference>
<keyword evidence="2" id="KW-1185">Reference proteome</keyword>
<organism evidence="1 2">
    <name type="scientific">Botrytis porri</name>
    <dbReference type="NCBI Taxonomy" id="87229"/>
    <lineage>
        <taxon>Eukaryota</taxon>
        <taxon>Fungi</taxon>
        <taxon>Dikarya</taxon>
        <taxon>Ascomycota</taxon>
        <taxon>Pezizomycotina</taxon>
        <taxon>Leotiomycetes</taxon>
        <taxon>Helotiales</taxon>
        <taxon>Sclerotiniaceae</taxon>
        <taxon>Botrytis</taxon>
    </lineage>
</organism>
<protein>
    <submittedName>
        <fullName evidence="1">Uncharacterized protein</fullName>
    </submittedName>
</protein>
<dbReference type="AlphaFoldDB" id="A0A4Z1K6P8"/>
<dbReference type="Proteomes" id="UP000297280">
    <property type="component" value="Unassembled WGS sequence"/>
</dbReference>
<evidence type="ECO:0000313" key="2">
    <source>
        <dbReference type="Proteomes" id="UP000297280"/>
    </source>
</evidence>
<comment type="caution">
    <text evidence="1">The sequence shown here is derived from an EMBL/GenBank/DDBJ whole genome shotgun (WGS) entry which is preliminary data.</text>
</comment>